<dbReference type="EMBL" id="JABXPW010000001">
    <property type="protein sequence ID" value="MBA7717987.1"/>
    <property type="molecule type" value="Genomic_DNA"/>
</dbReference>
<protein>
    <submittedName>
        <fullName evidence="1">Uncharacterized protein</fullName>
    </submittedName>
</protein>
<name>A0A8I0CBS4_ECOLX</name>
<organism evidence="1 2">
    <name type="scientific">Escherichia coli</name>
    <dbReference type="NCBI Taxonomy" id="562"/>
    <lineage>
        <taxon>Bacteria</taxon>
        <taxon>Pseudomonadati</taxon>
        <taxon>Pseudomonadota</taxon>
        <taxon>Gammaproteobacteria</taxon>
        <taxon>Enterobacterales</taxon>
        <taxon>Enterobacteriaceae</taxon>
        <taxon>Escherichia</taxon>
    </lineage>
</organism>
<reference evidence="1" key="1">
    <citation type="submission" date="2020-06" db="EMBL/GenBank/DDBJ databases">
        <title>REHAB project genomes.</title>
        <authorList>
            <person name="Shaw L.P."/>
        </authorList>
    </citation>
    <scope>NUCLEOTIDE SEQUENCE</scope>
    <source>
        <strain evidence="1">RHBSTW-00474</strain>
    </source>
</reference>
<accession>A0A8I0CBS4</accession>
<sequence>MNINFDVVIKSDDHQVDMDYGLKTLAGTSRVVSTMAEAILKKEVSERRTSVNDIRTQLKQSFKSSYGQNFCIEVNDPVLKRKLKKMGHDVFCEVMSYYISESMFLEANKLSSAAQDVVNDLNDIEDKLLEVLRRGLIDMHKITTMSSFNVELNHHPRGNRQRIATLTPKTAKHITETEEGTSEYQIDVIFTRFNSMTGNGRLIVRNDDKTTAFGLAKGLRFVPLHFKKKITENLHKNNGLTKQNWQYVTLTVHDLKLAGGEVVKYFIHEIS</sequence>
<evidence type="ECO:0000313" key="2">
    <source>
        <dbReference type="Proteomes" id="UP000622722"/>
    </source>
</evidence>
<gene>
    <name evidence="1" type="ORF">HV209_05120</name>
</gene>
<dbReference type="Proteomes" id="UP000622722">
    <property type="component" value="Unassembled WGS sequence"/>
</dbReference>
<dbReference type="AlphaFoldDB" id="A0A8I0CBS4"/>
<proteinExistence type="predicted"/>
<comment type="caution">
    <text evidence="1">The sequence shown here is derived from an EMBL/GenBank/DDBJ whole genome shotgun (WGS) entry which is preliminary data.</text>
</comment>
<dbReference type="RefSeq" id="WP_001024494.1">
    <property type="nucleotide sequence ID" value="NZ_BFQT01000178.1"/>
</dbReference>
<evidence type="ECO:0000313" key="1">
    <source>
        <dbReference type="EMBL" id="MBA7717987.1"/>
    </source>
</evidence>